<feature type="compositionally biased region" description="Polar residues" evidence="1">
    <location>
        <begin position="88"/>
        <end position="108"/>
    </location>
</feature>
<sequence>MNGERSFLPAQRKEAQLRYIYAIYVQLYFNRAGIRLDYANYISTKHKTDNVISYSHYTRFYALIRRVCTPAKTWGFSFSIRNKDELQKGNQPQSTGIEGGNSQNSIHPQSGALFRGKAAKQRRGLKAPTTTSFIQPHNPRT</sequence>
<dbReference type="EMBL" id="AAVN02000004">
    <property type="protein sequence ID" value="EBA39644.1"/>
    <property type="molecule type" value="Genomic_DNA"/>
</dbReference>
<comment type="caution">
    <text evidence="2">The sequence shown here is derived from an EMBL/GenBank/DDBJ whole genome shotgun (WGS) entry which is preliminary data.</text>
</comment>
<protein>
    <submittedName>
        <fullName evidence="2">Uncharacterized protein</fullName>
    </submittedName>
</protein>
<evidence type="ECO:0000256" key="1">
    <source>
        <dbReference type="SAM" id="MobiDB-lite"/>
    </source>
</evidence>
<dbReference type="AlphaFoldDB" id="A4E9X7"/>
<proteinExistence type="predicted"/>
<accession>A4E9X7</accession>
<feature type="region of interest" description="Disordered" evidence="1">
    <location>
        <begin position="85"/>
        <end position="141"/>
    </location>
</feature>
<reference evidence="2 3" key="1">
    <citation type="submission" date="2007-01" db="EMBL/GenBank/DDBJ databases">
        <title>Draft genome sequence of Collinsella aerofaciens (ATCC 25986).</title>
        <authorList>
            <person name="Sudarsanam P."/>
            <person name="Ley R."/>
            <person name="Guruge J."/>
            <person name="Turnbaugh P.J."/>
            <person name="Mahowald M."/>
            <person name="Liep D."/>
            <person name="Gordon J."/>
        </authorList>
    </citation>
    <scope>NUCLEOTIDE SEQUENCE [LARGE SCALE GENOMIC DNA]</scope>
    <source>
        <strain evidence="3">ATCC 25986 / DSM 3979 / JCM 10188 / KCTC 3647 / NCTC 11838 / VPI 1003</strain>
    </source>
</reference>
<organism evidence="2 3">
    <name type="scientific">Collinsella aerofaciens (strain ATCC 25986 / DSM 3979 / JCM 10188 / KCTC 3647 / NCTC 11838 / VPI 1003)</name>
    <dbReference type="NCBI Taxonomy" id="411903"/>
    <lineage>
        <taxon>Bacteria</taxon>
        <taxon>Bacillati</taxon>
        <taxon>Actinomycetota</taxon>
        <taxon>Coriobacteriia</taxon>
        <taxon>Coriobacteriales</taxon>
        <taxon>Coriobacteriaceae</taxon>
        <taxon>Collinsella</taxon>
    </lineage>
</organism>
<evidence type="ECO:0000313" key="3">
    <source>
        <dbReference type="Proteomes" id="UP000002979"/>
    </source>
</evidence>
<evidence type="ECO:0000313" key="2">
    <source>
        <dbReference type="EMBL" id="EBA39644.1"/>
    </source>
</evidence>
<reference evidence="2 3" key="2">
    <citation type="submission" date="2007-04" db="EMBL/GenBank/DDBJ databases">
        <authorList>
            <person name="Fulton L."/>
            <person name="Clifton S."/>
            <person name="Fulton B."/>
            <person name="Xu J."/>
            <person name="Minx P."/>
            <person name="Mardis E.R."/>
            <person name="Wilson R.K."/>
        </authorList>
    </citation>
    <scope>NUCLEOTIDE SEQUENCE [LARGE SCALE GENOMIC DNA]</scope>
    <source>
        <strain evidence="3">ATCC 25986 / DSM 3979 / JCM 10188 / KCTC 3647 / NCTC 11838 / VPI 1003</strain>
    </source>
</reference>
<dbReference type="Proteomes" id="UP000002979">
    <property type="component" value="Unassembled WGS sequence"/>
</dbReference>
<gene>
    <name evidence="2" type="ORF">COLAER_01231</name>
</gene>
<name>A4E9X7_COLAA</name>